<protein>
    <recommendedName>
        <fullName evidence="1">Flagella basal body P-ring formation protein FlgA</fullName>
    </recommendedName>
</protein>
<dbReference type="RefSeq" id="WP_183793658.1">
    <property type="nucleotide sequence ID" value="NZ_JACIDU010000013.1"/>
</dbReference>
<dbReference type="Gene3D" id="3.90.1210.10">
    <property type="entry name" value="Antifreeze-like/N-acetylneuraminic acid synthase C-terminal domain"/>
    <property type="match status" value="1"/>
</dbReference>
<dbReference type="NCBIfam" id="TIGR03170">
    <property type="entry name" value="flgA_cterm"/>
    <property type="match status" value="1"/>
</dbReference>
<dbReference type="EMBL" id="JACIDU010000013">
    <property type="protein sequence ID" value="MBB4104573.1"/>
    <property type="molecule type" value="Genomic_DNA"/>
</dbReference>
<keyword evidence="1" id="KW-0732">Signal</keyword>
<feature type="domain" description="Flagella basal body P-ring formation protein FlgA SAF" evidence="2">
    <location>
        <begin position="37"/>
        <end position="156"/>
    </location>
</feature>
<dbReference type="PANTHER" id="PTHR36307">
    <property type="entry name" value="FLAGELLA BASAL BODY P-RING FORMATION PROTEIN FLGA"/>
    <property type="match status" value="1"/>
</dbReference>
<keyword evidence="1" id="KW-0574">Periplasm</keyword>
<dbReference type="GO" id="GO:0044780">
    <property type="term" value="P:bacterial-type flagellum assembly"/>
    <property type="evidence" value="ECO:0007669"/>
    <property type="project" value="InterPro"/>
</dbReference>
<accession>A0A7W6P2E3</accession>
<organism evidence="3 4">
    <name type="scientific">Allorhizobium borbori</name>
    <dbReference type="NCBI Taxonomy" id="485907"/>
    <lineage>
        <taxon>Bacteria</taxon>
        <taxon>Pseudomonadati</taxon>
        <taxon>Pseudomonadota</taxon>
        <taxon>Alphaproteobacteria</taxon>
        <taxon>Hyphomicrobiales</taxon>
        <taxon>Rhizobiaceae</taxon>
        <taxon>Rhizobium/Agrobacterium group</taxon>
        <taxon>Allorhizobium</taxon>
    </lineage>
</organism>
<feature type="chain" id="PRO_5031609304" description="Flagella basal body P-ring formation protein FlgA" evidence="1">
    <location>
        <begin position="31"/>
        <end position="159"/>
    </location>
</feature>
<comment type="caution">
    <text evidence="3">The sequence shown here is derived from an EMBL/GenBank/DDBJ whole genome shotgun (WGS) entry which is preliminary data.</text>
</comment>
<dbReference type="PANTHER" id="PTHR36307:SF1">
    <property type="entry name" value="FLAGELLA BASAL BODY P-RING FORMATION PROTEIN FLGA"/>
    <property type="match status" value="1"/>
</dbReference>
<keyword evidence="1" id="KW-1005">Bacterial flagellum biogenesis</keyword>
<comment type="function">
    <text evidence="1">Involved in the assembly process of the P-ring formation. It may associate with FlgF on the rod constituting a structure essential for the P-ring assembly or may act as a modulator protein for the P-ring assembly.</text>
</comment>
<dbReference type="Proteomes" id="UP000584824">
    <property type="component" value="Unassembled WGS sequence"/>
</dbReference>
<gene>
    <name evidence="3" type="ORF">GGQ66_003151</name>
</gene>
<evidence type="ECO:0000313" key="4">
    <source>
        <dbReference type="Proteomes" id="UP000584824"/>
    </source>
</evidence>
<keyword evidence="3" id="KW-0966">Cell projection</keyword>
<dbReference type="GO" id="GO:0042597">
    <property type="term" value="C:periplasmic space"/>
    <property type="evidence" value="ECO:0007669"/>
    <property type="project" value="UniProtKB-SubCell"/>
</dbReference>
<evidence type="ECO:0000256" key="1">
    <source>
        <dbReference type="RuleBase" id="RU362063"/>
    </source>
</evidence>
<dbReference type="InterPro" id="IPR039246">
    <property type="entry name" value="Flagellar_FlgA"/>
</dbReference>
<proteinExistence type="inferred from homology"/>
<feature type="signal peptide" evidence="1">
    <location>
        <begin position="1"/>
        <end position="30"/>
    </location>
</feature>
<keyword evidence="4" id="KW-1185">Reference proteome</keyword>
<sequence length="159" mass="16715">MRFRRQYAIMGRALAVAAASFLSMAGSASADGEFAIVPVMTIFPGETITESRVKSVEVTNPNIAPGYASAVEDVVGRIAKRTLVAGRTIPMAVLREPFTVQRGTPIRLIARMGTLSISASGTPLADAMTGDVIRVRNLDSGVTVSGTVMADGTVEVMKK</sequence>
<name>A0A7W6P2E3_9HYPH</name>
<comment type="subcellular location">
    <subcellularLocation>
        <location evidence="1">Periplasm</location>
    </subcellularLocation>
</comment>
<evidence type="ECO:0000313" key="3">
    <source>
        <dbReference type="EMBL" id="MBB4104573.1"/>
    </source>
</evidence>
<dbReference type="Gene3D" id="2.30.30.760">
    <property type="match status" value="1"/>
</dbReference>
<dbReference type="Pfam" id="PF13144">
    <property type="entry name" value="ChapFlgA"/>
    <property type="match status" value="1"/>
</dbReference>
<dbReference type="CDD" id="cd11614">
    <property type="entry name" value="SAF_CpaB_FlgA_like"/>
    <property type="match status" value="1"/>
</dbReference>
<dbReference type="InterPro" id="IPR017585">
    <property type="entry name" value="SAF_FlgA"/>
</dbReference>
<reference evidence="3 4" key="1">
    <citation type="submission" date="2020-08" db="EMBL/GenBank/DDBJ databases">
        <title>Genomic Encyclopedia of Type Strains, Phase IV (KMG-IV): sequencing the most valuable type-strain genomes for metagenomic binning, comparative biology and taxonomic classification.</title>
        <authorList>
            <person name="Goeker M."/>
        </authorList>
    </citation>
    <scope>NUCLEOTIDE SEQUENCE [LARGE SCALE GENOMIC DNA]</scope>
    <source>
        <strain evidence="3 4">DSM 26385</strain>
    </source>
</reference>
<dbReference type="AlphaFoldDB" id="A0A7W6P2E3"/>
<keyword evidence="3" id="KW-0969">Cilium</keyword>
<keyword evidence="3" id="KW-0282">Flagellum</keyword>
<comment type="similarity">
    <text evidence="1">Belongs to the FlgA family.</text>
</comment>
<evidence type="ECO:0000259" key="2">
    <source>
        <dbReference type="Pfam" id="PF13144"/>
    </source>
</evidence>